<organism evidence="1">
    <name type="scientific">Timema cristinae</name>
    <name type="common">Walking stick</name>
    <dbReference type="NCBI Taxonomy" id="61476"/>
    <lineage>
        <taxon>Eukaryota</taxon>
        <taxon>Metazoa</taxon>
        <taxon>Ecdysozoa</taxon>
        <taxon>Arthropoda</taxon>
        <taxon>Hexapoda</taxon>
        <taxon>Insecta</taxon>
        <taxon>Pterygota</taxon>
        <taxon>Neoptera</taxon>
        <taxon>Polyneoptera</taxon>
        <taxon>Phasmatodea</taxon>
        <taxon>Timematodea</taxon>
        <taxon>Timematoidea</taxon>
        <taxon>Timematidae</taxon>
        <taxon>Timema</taxon>
    </lineage>
</organism>
<accession>A0A7R9DIR5</accession>
<proteinExistence type="predicted"/>
<reference evidence="1" key="1">
    <citation type="submission" date="2020-11" db="EMBL/GenBank/DDBJ databases">
        <authorList>
            <person name="Tran Van P."/>
        </authorList>
    </citation>
    <scope>NUCLEOTIDE SEQUENCE</scope>
</reference>
<gene>
    <name evidence="1" type="ORF">TCEB3V08_LOCUS12085</name>
</gene>
<sequence>MSFDALENWLNSDYWDTYGLYAGLKDHGARAEGLLTCVWAPSVESGEAMCSVPVPLLEAFNALHSNAVLTQPSAFSPQDPTDASLNSIPNVWGELDVIDRLICIEDSSDGRFSCTPGETCSLTSTANPSKRCFVNRSIYTKRDDQSATYKQVGLAYVPVKACPSTLRRHPA</sequence>
<name>A0A7R9DIR5_TIMCR</name>
<dbReference type="EMBL" id="OC324639">
    <property type="protein sequence ID" value="CAD7414393.1"/>
    <property type="molecule type" value="Genomic_DNA"/>
</dbReference>
<protein>
    <submittedName>
        <fullName evidence="1">Uncharacterized protein</fullName>
    </submittedName>
</protein>
<evidence type="ECO:0000313" key="1">
    <source>
        <dbReference type="EMBL" id="CAD7414393.1"/>
    </source>
</evidence>
<dbReference type="AlphaFoldDB" id="A0A7R9DIR5"/>